<dbReference type="EMBL" id="JACRDE010000338">
    <property type="protein sequence ID" value="MBI5250362.1"/>
    <property type="molecule type" value="Genomic_DNA"/>
</dbReference>
<evidence type="ECO:0000313" key="8">
    <source>
        <dbReference type="Proteomes" id="UP000807825"/>
    </source>
</evidence>
<dbReference type="SUPFAM" id="SSF51395">
    <property type="entry name" value="FMN-linked oxidoreductases"/>
    <property type="match status" value="1"/>
</dbReference>
<dbReference type="Gene3D" id="3.40.50.80">
    <property type="entry name" value="Nucleotide-binding domain of ferredoxin-NADP reductase (FNR) module"/>
    <property type="match status" value="1"/>
</dbReference>
<keyword evidence="5" id="KW-0560">Oxidoreductase</keyword>
<dbReference type="InterPro" id="IPR001295">
    <property type="entry name" value="Dihydroorotate_DH_CS"/>
</dbReference>
<dbReference type="InterPro" id="IPR017927">
    <property type="entry name" value="FAD-bd_FR_type"/>
</dbReference>
<comment type="cofactor">
    <cofactor evidence="1">
        <name>FMN</name>
        <dbReference type="ChEBI" id="CHEBI:58210"/>
    </cofactor>
</comment>
<dbReference type="InterPro" id="IPR017938">
    <property type="entry name" value="Riboflavin_synthase-like_b-brl"/>
</dbReference>
<dbReference type="Gene3D" id="3.20.20.70">
    <property type="entry name" value="Aldolase class I"/>
    <property type="match status" value="1"/>
</dbReference>
<comment type="caution">
    <text evidence="7">The sequence shown here is derived from an EMBL/GenBank/DDBJ whole genome shotgun (WGS) entry which is preliminary data.</text>
</comment>
<dbReference type="AlphaFoldDB" id="A0A9D6Z4B4"/>
<dbReference type="InterPro" id="IPR039261">
    <property type="entry name" value="FNR_nucleotide-bd"/>
</dbReference>
<dbReference type="PROSITE" id="PS51384">
    <property type="entry name" value="FAD_FR"/>
    <property type="match status" value="1"/>
</dbReference>
<evidence type="ECO:0000256" key="2">
    <source>
        <dbReference type="ARBA" id="ARBA00004725"/>
    </source>
</evidence>
<accession>A0A9D6Z4B4</accession>
<dbReference type="GO" id="GO:0004152">
    <property type="term" value="F:dihydroorotate dehydrogenase activity"/>
    <property type="evidence" value="ECO:0007669"/>
    <property type="project" value="UniProtKB-ARBA"/>
</dbReference>
<reference evidence="7" key="1">
    <citation type="submission" date="2020-07" db="EMBL/GenBank/DDBJ databases">
        <title>Huge and variable diversity of episymbiotic CPR bacteria and DPANN archaea in groundwater ecosystems.</title>
        <authorList>
            <person name="He C.Y."/>
            <person name="Keren R."/>
            <person name="Whittaker M."/>
            <person name="Farag I.F."/>
            <person name="Doudna J."/>
            <person name="Cate J.H.D."/>
            <person name="Banfield J.F."/>
        </authorList>
    </citation>
    <scope>NUCLEOTIDE SEQUENCE</scope>
    <source>
        <strain evidence="7">NC_groundwater_1664_Pr3_B-0.1um_52_9</strain>
    </source>
</reference>
<dbReference type="InterPro" id="IPR005720">
    <property type="entry name" value="Dihydroorotate_DH_cat"/>
</dbReference>
<dbReference type="SUPFAM" id="SSF52343">
    <property type="entry name" value="Ferredoxin reductase-like, C-terminal NADP-linked domain"/>
    <property type="match status" value="1"/>
</dbReference>
<evidence type="ECO:0000313" key="7">
    <source>
        <dbReference type="EMBL" id="MBI5250362.1"/>
    </source>
</evidence>
<keyword evidence="3" id="KW-0285">Flavoprotein</keyword>
<dbReference type="PROSITE" id="PS00912">
    <property type="entry name" value="DHODEHASE_2"/>
    <property type="match status" value="1"/>
</dbReference>
<dbReference type="InterPro" id="IPR019480">
    <property type="entry name" value="Dihydroorotate_DH_Fe-S-bd"/>
</dbReference>
<dbReference type="Gene3D" id="2.40.30.10">
    <property type="entry name" value="Translation factors"/>
    <property type="match status" value="1"/>
</dbReference>
<dbReference type="GO" id="GO:0005737">
    <property type="term" value="C:cytoplasm"/>
    <property type="evidence" value="ECO:0007669"/>
    <property type="project" value="InterPro"/>
</dbReference>
<name>A0A9D6Z4B4_9BACT</name>
<dbReference type="Pfam" id="PF10418">
    <property type="entry name" value="DHODB_Fe-S_bind"/>
    <property type="match status" value="1"/>
</dbReference>
<sequence>MTSLFFQNIQQKLARTALADLAIKTPFTIPSGVVTTVPSVIAAIAREVPEIGFLTTKTVSLQPRPGYREPIVHEYYPGCFVNAVGLANPGAESFLRSMAPLLPLYGNKPLVVSIMGESPQDFLDCAAILDPIANAFELNLSCPHVKGAGQSVGSDPAAVSAVIRLLKGRVKKLIIPKLSPNLGDIPGMARLCRDAGADALCLINTVGPGMAVDAEGNPILTNTVGGLSGSGILPVGLKAVREAVQAVDLPIIAAGGIGSADDVRAYAAAGASLFAVGSALAGMTTPGIAQFFSALTASLDQEPTRISPSRCLANASRTTYVRTRVVENTQVGAGIFKVRMEDGPVCDPGRFFFLRLPGVGEKPFSPAHDMEPVYLVRTVGPFTAALEKLKPGDTVYMRGPYGKGFPNPRPEETIVLIGGGTGSAPILMAGRRWPECVKRAFFGFSDEVTTAFRDEILGTVPSAEIAVDSPGKIGRVIDNLISNVFSETDLYRRSRVFVCGPAAMMTAAVQVLKPIVPVNNIFLAREDVMRCGIGLCGSCGTERGLRSCVDGPVQMMD</sequence>
<evidence type="ECO:0000256" key="5">
    <source>
        <dbReference type="ARBA" id="ARBA00023002"/>
    </source>
</evidence>
<evidence type="ECO:0000256" key="4">
    <source>
        <dbReference type="ARBA" id="ARBA00022643"/>
    </source>
</evidence>
<dbReference type="InterPro" id="IPR013785">
    <property type="entry name" value="Aldolase_TIM"/>
</dbReference>
<feature type="domain" description="FAD-binding FR-type" evidence="6">
    <location>
        <begin position="318"/>
        <end position="407"/>
    </location>
</feature>
<evidence type="ECO:0000256" key="3">
    <source>
        <dbReference type="ARBA" id="ARBA00022630"/>
    </source>
</evidence>
<evidence type="ECO:0000259" key="6">
    <source>
        <dbReference type="PROSITE" id="PS51384"/>
    </source>
</evidence>
<dbReference type="InterPro" id="IPR050353">
    <property type="entry name" value="PyrK_electron_transfer"/>
</dbReference>
<protein>
    <submittedName>
        <fullName evidence="7">Dihydroorotate dehydrogenase</fullName>
    </submittedName>
</protein>
<dbReference type="GO" id="GO:0006207">
    <property type="term" value="P:'de novo' pyrimidine nucleobase biosynthetic process"/>
    <property type="evidence" value="ECO:0007669"/>
    <property type="project" value="InterPro"/>
</dbReference>
<evidence type="ECO:0000256" key="1">
    <source>
        <dbReference type="ARBA" id="ARBA00001917"/>
    </source>
</evidence>
<dbReference type="Pfam" id="PF01180">
    <property type="entry name" value="DHO_dh"/>
    <property type="match status" value="1"/>
</dbReference>
<dbReference type="SUPFAM" id="SSF63380">
    <property type="entry name" value="Riboflavin synthase domain-like"/>
    <property type="match status" value="1"/>
</dbReference>
<dbReference type="PANTHER" id="PTHR43513">
    <property type="entry name" value="DIHYDROOROTATE DEHYDROGENASE B (NAD(+)), ELECTRON TRANSFER SUBUNIT"/>
    <property type="match status" value="1"/>
</dbReference>
<gene>
    <name evidence="7" type="ORF">HY912_12780</name>
</gene>
<dbReference type="PANTHER" id="PTHR43513:SF3">
    <property type="entry name" value="DIHYDROOROTATE DEHYDROGENASE B (NAD(+)), ELECTRON TRANSFER SUBUNIT-RELATED"/>
    <property type="match status" value="1"/>
</dbReference>
<proteinExistence type="predicted"/>
<keyword evidence="4" id="KW-0288">FMN</keyword>
<comment type="pathway">
    <text evidence="2">Pyrimidine metabolism; UMP biosynthesis via de novo pathway.</text>
</comment>
<organism evidence="7 8">
    <name type="scientific">Desulfomonile tiedjei</name>
    <dbReference type="NCBI Taxonomy" id="2358"/>
    <lineage>
        <taxon>Bacteria</taxon>
        <taxon>Pseudomonadati</taxon>
        <taxon>Thermodesulfobacteriota</taxon>
        <taxon>Desulfomonilia</taxon>
        <taxon>Desulfomonilales</taxon>
        <taxon>Desulfomonilaceae</taxon>
        <taxon>Desulfomonile</taxon>
    </lineage>
</organism>
<dbReference type="Proteomes" id="UP000807825">
    <property type="component" value="Unassembled WGS sequence"/>
</dbReference>